<dbReference type="PANTHER" id="PTHR11618">
    <property type="entry name" value="TRANSCRIPTION INITIATION FACTOR IIB-RELATED"/>
    <property type="match status" value="1"/>
</dbReference>
<proteinExistence type="inferred from homology"/>
<dbReference type="PRINTS" id="PR00685">
    <property type="entry name" value="TIFACTORIIB"/>
</dbReference>
<keyword evidence="9" id="KW-0539">Nucleus</keyword>
<comment type="caution">
    <text evidence="12">The sequence shown here is derived from an EMBL/GenBank/DDBJ whole genome shotgun (WGS) entry which is preliminary data.</text>
</comment>
<evidence type="ECO:0000256" key="1">
    <source>
        <dbReference type="ARBA" id="ARBA00004123"/>
    </source>
</evidence>
<keyword evidence="3" id="KW-0479">Metal-binding</keyword>
<dbReference type="CDD" id="cd20554">
    <property type="entry name" value="CYCLIN_TFIIIB90_rpt2"/>
    <property type="match status" value="1"/>
</dbReference>
<evidence type="ECO:0000256" key="5">
    <source>
        <dbReference type="ARBA" id="ARBA00022833"/>
    </source>
</evidence>
<evidence type="ECO:0000259" key="11">
    <source>
        <dbReference type="SMART" id="SM00385"/>
    </source>
</evidence>
<evidence type="ECO:0000256" key="3">
    <source>
        <dbReference type="ARBA" id="ARBA00022723"/>
    </source>
</evidence>
<dbReference type="InterPro" id="IPR036915">
    <property type="entry name" value="Cyclin-like_sf"/>
</dbReference>
<evidence type="ECO:0000256" key="4">
    <source>
        <dbReference type="ARBA" id="ARBA00022771"/>
    </source>
</evidence>
<dbReference type="InterPro" id="IPR013763">
    <property type="entry name" value="Cyclin-like_dom"/>
</dbReference>
<sequence>MSGINPSIDRVSKNKPVNTDSVGAPTVANKYDNTRHLNYGQTENKKKASVSESKEHEKKEESPLSPEPNRSYASCSDSAPTLHHSFHDQFLSGAAGVTGDDLIEYEERKEKERKKREKEKKKIEYDSAAGHAFCPKCGYVVEESKIVAEVTFGESASGAAILQGAYVGADQRRARTAGPYRRHSSLDSREQTIANGRRQIQALATALRLSDHLMEAAQRYFNLAITNNFIQGRKTQHVIAACLYIVCRTEKTCHMLIDFSDILQVNVFTLGSTFLKLVNTLHLVLPLIDPSIYITRFASMLEFGEETGRVANDAARLCQRMERDWMQTGRRPAGICGACLLIAARMNNFRRSVKEVIAVVKTADITIKRSEIIKQNNDIEEQIDRELEEEMTSYLNDPALKKISSEMEADKKGSDRSDIMDDEEIGSDFDDDEIRNIVLSEEEVKIKTQVWMDMNHEYLKEVEAKRKKQEIDRANGIGVRRHKRPRKGKNDDQTAASTPAEAARRLFEERNLSKKINFKVLDSLFDNITGSSMPNTPTSWRDYDPTSISGSGIARSDTPASSRWEDDEEFGDYYENNEYYSNYGNYSNEDYYDEYSYDY</sequence>
<dbReference type="InterPro" id="IPR000812">
    <property type="entry name" value="TFIIB"/>
</dbReference>
<dbReference type="InterPro" id="IPR011665">
    <property type="entry name" value="BRF1_TBP-bd_dom"/>
</dbReference>
<dbReference type="Pfam" id="PF07741">
    <property type="entry name" value="BRF1"/>
    <property type="match status" value="1"/>
</dbReference>
<evidence type="ECO:0000256" key="2">
    <source>
        <dbReference type="ARBA" id="ARBA00010857"/>
    </source>
</evidence>
<feature type="domain" description="Cyclin-like" evidence="11">
    <location>
        <begin position="198"/>
        <end position="279"/>
    </location>
</feature>
<dbReference type="Gene3D" id="1.10.472.10">
    <property type="entry name" value="Cyclin-like"/>
    <property type="match status" value="2"/>
</dbReference>
<evidence type="ECO:0000256" key="6">
    <source>
        <dbReference type="ARBA" id="ARBA00023015"/>
    </source>
</evidence>
<evidence type="ECO:0000256" key="10">
    <source>
        <dbReference type="SAM" id="MobiDB-lite"/>
    </source>
</evidence>
<evidence type="ECO:0000256" key="9">
    <source>
        <dbReference type="ARBA" id="ARBA00023242"/>
    </source>
</evidence>
<name>A0ABN7V3P7_GIGMA</name>
<feature type="compositionally biased region" description="Basic and acidic residues" evidence="10">
    <location>
        <begin position="52"/>
        <end position="62"/>
    </location>
</feature>
<dbReference type="SUPFAM" id="SSF47954">
    <property type="entry name" value="Cyclin-like"/>
    <property type="match status" value="2"/>
</dbReference>
<keyword evidence="5" id="KW-0862">Zinc</keyword>
<dbReference type="Pfam" id="PF00382">
    <property type="entry name" value="TFIIB"/>
    <property type="match status" value="2"/>
</dbReference>
<dbReference type="Proteomes" id="UP000789901">
    <property type="component" value="Unassembled WGS sequence"/>
</dbReference>
<comment type="subcellular location">
    <subcellularLocation>
        <location evidence="1">Nucleus</location>
    </subcellularLocation>
</comment>
<dbReference type="PANTHER" id="PTHR11618:SF4">
    <property type="entry name" value="TRANSCRIPTION FACTOR IIIB 90 KDA SUBUNIT"/>
    <property type="match status" value="1"/>
</dbReference>
<dbReference type="CDD" id="cd20553">
    <property type="entry name" value="CYCLIN_TFIIIB90_rpt1"/>
    <property type="match status" value="1"/>
</dbReference>
<protein>
    <submittedName>
        <fullName evidence="12">32411_t:CDS:1</fullName>
    </submittedName>
</protein>
<dbReference type="Gene3D" id="1.20.5.650">
    <property type="entry name" value="Single helix bin"/>
    <property type="match status" value="1"/>
</dbReference>
<evidence type="ECO:0000256" key="7">
    <source>
        <dbReference type="ARBA" id="ARBA00023159"/>
    </source>
</evidence>
<accession>A0ABN7V3P7</accession>
<evidence type="ECO:0000256" key="8">
    <source>
        <dbReference type="ARBA" id="ARBA00023163"/>
    </source>
</evidence>
<keyword evidence="6" id="KW-0805">Transcription regulation</keyword>
<reference evidence="12 13" key="1">
    <citation type="submission" date="2021-06" db="EMBL/GenBank/DDBJ databases">
        <authorList>
            <person name="Kallberg Y."/>
            <person name="Tangrot J."/>
            <person name="Rosling A."/>
        </authorList>
    </citation>
    <scope>NUCLEOTIDE SEQUENCE [LARGE SCALE GENOMIC DNA]</scope>
    <source>
        <strain evidence="12 13">120-4 pot B 10/14</strain>
    </source>
</reference>
<feature type="domain" description="Cyclin-like" evidence="11">
    <location>
        <begin position="292"/>
        <end position="376"/>
    </location>
</feature>
<gene>
    <name evidence="12" type="ORF">GMARGA_LOCUS14002</name>
</gene>
<keyword evidence="13" id="KW-1185">Reference proteome</keyword>
<dbReference type="InterPro" id="IPR013150">
    <property type="entry name" value="TFIIB_cyclin"/>
</dbReference>
<dbReference type="SMART" id="SM00385">
    <property type="entry name" value="CYCLIN"/>
    <property type="match status" value="2"/>
</dbReference>
<keyword evidence="7" id="KW-0010">Activator</keyword>
<organism evidence="12 13">
    <name type="scientific">Gigaspora margarita</name>
    <dbReference type="NCBI Taxonomy" id="4874"/>
    <lineage>
        <taxon>Eukaryota</taxon>
        <taxon>Fungi</taxon>
        <taxon>Fungi incertae sedis</taxon>
        <taxon>Mucoromycota</taxon>
        <taxon>Glomeromycotina</taxon>
        <taxon>Glomeromycetes</taxon>
        <taxon>Diversisporales</taxon>
        <taxon>Gigasporaceae</taxon>
        <taxon>Gigaspora</taxon>
    </lineage>
</organism>
<feature type="region of interest" description="Disordered" evidence="10">
    <location>
        <begin position="480"/>
        <end position="500"/>
    </location>
</feature>
<keyword evidence="8" id="KW-0804">Transcription</keyword>
<dbReference type="SUPFAM" id="SSF57783">
    <property type="entry name" value="Zinc beta-ribbon"/>
    <property type="match status" value="1"/>
</dbReference>
<evidence type="ECO:0000313" key="13">
    <source>
        <dbReference type="Proteomes" id="UP000789901"/>
    </source>
</evidence>
<feature type="region of interest" description="Disordered" evidence="10">
    <location>
        <begin position="536"/>
        <end position="569"/>
    </location>
</feature>
<dbReference type="EMBL" id="CAJVQB010009111">
    <property type="protein sequence ID" value="CAG8726797.1"/>
    <property type="molecule type" value="Genomic_DNA"/>
</dbReference>
<evidence type="ECO:0000313" key="12">
    <source>
        <dbReference type="EMBL" id="CAG8726797.1"/>
    </source>
</evidence>
<feature type="region of interest" description="Disordered" evidence="10">
    <location>
        <begin position="1"/>
        <end position="79"/>
    </location>
</feature>
<comment type="similarity">
    <text evidence="2">Belongs to the TFIIB family.</text>
</comment>
<keyword evidence="4" id="KW-0863">Zinc-finger</keyword>